<organism evidence="1">
    <name type="scientific">uncultured Dysgonomonas sp</name>
    <dbReference type="NCBI Taxonomy" id="206096"/>
    <lineage>
        <taxon>Bacteria</taxon>
        <taxon>Pseudomonadati</taxon>
        <taxon>Bacteroidota</taxon>
        <taxon>Bacteroidia</taxon>
        <taxon>Bacteroidales</taxon>
        <taxon>Dysgonomonadaceae</taxon>
        <taxon>Dysgonomonas</taxon>
        <taxon>environmental samples</taxon>
    </lineage>
</organism>
<dbReference type="AlphaFoldDB" id="A0A212J914"/>
<reference evidence="1" key="1">
    <citation type="submission" date="2016-04" db="EMBL/GenBank/DDBJ databases">
        <authorList>
            <person name="Evans L.H."/>
            <person name="Alamgir A."/>
            <person name="Owens N."/>
            <person name="Weber N.D."/>
            <person name="Virtaneva K."/>
            <person name="Barbian K."/>
            <person name="Babar A."/>
            <person name="Rosenke K."/>
        </authorList>
    </citation>
    <scope>NUCLEOTIDE SEQUENCE</scope>
    <source>
        <strain evidence="1">86-2</strain>
    </source>
</reference>
<dbReference type="EMBL" id="FLUL01000001">
    <property type="protein sequence ID" value="SBV95695.1"/>
    <property type="molecule type" value="Genomic_DNA"/>
</dbReference>
<gene>
    <name evidence="1" type="ORF">KL86DYS2_10957</name>
</gene>
<evidence type="ECO:0000313" key="1">
    <source>
        <dbReference type="EMBL" id="SBV95695.1"/>
    </source>
</evidence>
<sequence>MEYTGDKFQYRLSKNQKYEIAQNLIDILQNDSEITIQTRGFIYNWILTDGREKRKAFFDVWDIVLKNYLPETRPILFRACDRISKNGKIASFTGRLECARRISGDRGSLIICETKETLLLEEDYYLPGHYKHTFYPLVRVLEKANACGGCGFTERFLNKYIGEDEYIMRISLGSMHTFKWIKNNL</sequence>
<accession>A0A212J914</accession>
<protein>
    <submittedName>
        <fullName evidence="1">Uncharacterized protein</fullName>
    </submittedName>
</protein>
<name>A0A212J914_9BACT</name>
<dbReference type="RefSeq" id="WP_296947675.1">
    <property type="nucleotide sequence ID" value="NZ_LT599021.1"/>
</dbReference>
<proteinExistence type="predicted"/>